<dbReference type="EMBL" id="JARJCW010000124">
    <property type="protein sequence ID" value="KAJ7192089.1"/>
    <property type="molecule type" value="Genomic_DNA"/>
</dbReference>
<evidence type="ECO:0000313" key="2">
    <source>
        <dbReference type="Proteomes" id="UP001219525"/>
    </source>
</evidence>
<sequence length="509" mass="54156">MYSTPSPTPLYGAAPRGIVPDINGRLSPNLSAAPLYSAAPRGMAPDISGRMSPNPAGFEVEHVSRPPSAIGHRIPAPPEPAYDPEFLYRESVSKLIAAKTRPFSVSGRIPLDPSQLVLFFRSRNGTSHALDFPIDIAYSTPPALDAFIAACKRHQIPGFEAAVQEAYYYPPTLALTPSLEIANYPILDAIRTALFPALPVGQFLTVRRDRVDVLLPGGRIAPAAPARGALRTSGGADGRVATLNITLPARFHGGALTIRDADGRTERLASAAPTTDLEWTAFPGECEHEVETVSHGCRMSISYAVFSRPFAVGAPSPGPGYSPTLGSDAALFAPSQPFLDLLPPVLQMSRGRKIAFFLSHDYDVDPSVVLADALAPQLKGGDALLYAALKAYKLAPALHWSAGGYIWPLDRPVEMFDDEPPAPPARFGGAPHPPVRGAFNNAMPAHGPDALRARVEASGAVLLADADVTLLTDWRAPEGAPLGKARMHFVAQGLLEKLVVNVLLVAFVH</sequence>
<gene>
    <name evidence="1" type="ORF">GGX14DRAFT_480432</name>
</gene>
<name>A0AAD6UU21_9AGAR</name>
<dbReference type="Proteomes" id="UP001219525">
    <property type="component" value="Unassembled WGS sequence"/>
</dbReference>
<evidence type="ECO:0000313" key="1">
    <source>
        <dbReference type="EMBL" id="KAJ7192089.1"/>
    </source>
</evidence>
<dbReference type="AlphaFoldDB" id="A0AAD6UU21"/>
<protein>
    <recommendedName>
        <fullName evidence="3">Fe2OG dioxygenase domain-containing protein</fullName>
    </recommendedName>
</protein>
<proteinExistence type="predicted"/>
<organism evidence="1 2">
    <name type="scientific">Mycena pura</name>
    <dbReference type="NCBI Taxonomy" id="153505"/>
    <lineage>
        <taxon>Eukaryota</taxon>
        <taxon>Fungi</taxon>
        <taxon>Dikarya</taxon>
        <taxon>Basidiomycota</taxon>
        <taxon>Agaricomycotina</taxon>
        <taxon>Agaricomycetes</taxon>
        <taxon>Agaricomycetidae</taxon>
        <taxon>Agaricales</taxon>
        <taxon>Marasmiineae</taxon>
        <taxon>Mycenaceae</taxon>
        <taxon>Mycena</taxon>
    </lineage>
</organism>
<dbReference type="Gene3D" id="2.60.120.620">
    <property type="entry name" value="q2cbj1_9rhob like domain"/>
    <property type="match status" value="1"/>
</dbReference>
<comment type="caution">
    <text evidence="1">The sequence shown here is derived from an EMBL/GenBank/DDBJ whole genome shotgun (WGS) entry which is preliminary data.</text>
</comment>
<reference evidence="1" key="1">
    <citation type="submission" date="2023-03" db="EMBL/GenBank/DDBJ databases">
        <title>Massive genome expansion in bonnet fungi (Mycena s.s.) driven by repeated elements and novel gene families across ecological guilds.</title>
        <authorList>
            <consortium name="Lawrence Berkeley National Laboratory"/>
            <person name="Harder C.B."/>
            <person name="Miyauchi S."/>
            <person name="Viragh M."/>
            <person name="Kuo A."/>
            <person name="Thoen E."/>
            <person name="Andreopoulos B."/>
            <person name="Lu D."/>
            <person name="Skrede I."/>
            <person name="Drula E."/>
            <person name="Henrissat B."/>
            <person name="Morin E."/>
            <person name="Kohler A."/>
            <person name="Barry K."/>
            <person name="LaButti K."/>
            <person name="Morin E."/>
            <person name="Salamov A."/>
            <person name="Lipzen A."/>
            <person name="Mereny Z."/>
            <person name="Hegedus B."/>
            <person name="Baldrian P."/>
            <person name="Stursova M."/>
            <person name="Weitz H."/>
            <person name="Taylor A."/>
            <person name="Grigoriev I.V."/>
            <person name="Nagy L.G."/>
            <person name="Martin F."/>
            <person name="Kauserud H."/>
        </authorList>
    </citation>
    <scope>NUCLEOTIDE SEQUENCE</scope>
    <source>
        <strain evidence="1">9144</strain>
    </source>
</reference>
<evidence type="ECO:0008006" key="3">
    <source>
        <dbReference type="Google" id="ProtNLM"/>
    </source>
</evidence>
<accession>A0AAD6UU21</accession>
<keyword evidence="2" id="KW-1185">Reference proteome</keyword>